<keyword evidence="2" id="KW-1185">Reference proteome</keyword>
<accession>A0ABU6W0V0</accession>
<organism evidence="1 2">
    <name type="scientific">Stylosanthes scabra</name>
    <dbReference type="NCBI Taxonomy" id="79078"/>
    <lineage>
        <taxon>Eukaryota</taxon>
        <taxon>Viridiplantae</taxon>
        <taxon>Streptophyta</taxon>
        <taxon>Embryophyta</taxon>
        <taxon>Tracheophyta</taxon>
        <taxon>Spermatophyta</taxon>
        <taxon>Magnoliopsida</taxon>
        <taxon>eudicotyledons</taxon>
        <taxon>Gunneridae</taxon>
        <taxon>Pentapetalae</taxon>
        <taxon>rosids</taxon>
        <taxon>fabids</taxon>
        <taxon>Fabales</taxon>
        <taxon>Fabaceae</taxon>
        <taxon>Papilionoideae</taxon>
        <taxon>50 kb inversion clade</taxon>
        <taxon>dalbergioids sensu lato</taxon>
        <taxon>Dalbergieae</taxon>
        <taxon>Pterocarpus clade</taxon>
        <taxon>Stylosanthes</taxon>
    </lineage>
</organism>
<evidence type="ECO:0000313" key="2">
    <source>
        <dbReference type="Proteomes" id="UP001341840"/>
    </source>
</evidence>
<protein>
    <submittedName>
        <fullName evidence="1">Uncharacterized protein</fullName>
    </submittedName>
</protein>
<gene>
    <name evidence="1" type="ORF">PIB30_102449</name>
</gene>
<proteinExistence type="predicted"/>
<sequence length="106" mass="11676">MSQGSELRKFMERSAMSSCIGLLPAPDGYLGLNPSMVHPLSNVMNPWLIKSGHLPLARTCSIMVPQVRKSKRVRTPSPTNSAINNNRIDRGNRMIVTVFQVASLQA</sequence>
<reference evidence="1 2" key="1">
    <citation type="journal article" date="2023" name="Plants (Basel)">
        <title>Bridging the Gap: Combining Genomics and Transcriptomics Approaches to Understand Stylosanthes scabra, an Orphan Legume from the Brazilian Caatinga.</title>
        <authorList>
            <person name="Ferreira-Neto J.R.C."/>
            <person name="da Silva M.D."/>
            <person name="Binneck E."/>
            <person name="de Melo N.F."/>
            <person name="da Silva R.H."/>
            <person name="de Melo A.L.T.M."/>
            <person name="Pandolfi V."/>
            <person name="Bustamante F.O."/>
            <person name="Brasileiro-Vidal A.C."/>
            <person name="Benko-Iseppon A.M."/>
        </authorList>
    </citation>
    <scope>NUCLEOTIDE SEQUENCE [LARGE SCALE GENOMIC DNA]</scope>
    <source>
        <tissue evidence="1">Leaves</tissue>
    </source>
</reference>
<dbReference type="EMBL" id="JASCZI010154192">
    <property type="protein sequence ID" value="MED6177893.1"/>
    <property type="molecule type" value="Genomic_DNA"/>
</dbReference>
<name>A0ABU6W0V0_9FABA</name>
<evidence type="ECO:0000313" key="1">
    <source>
        <dbReference type="EMBL" id="MED6177893.1"/>
    </source>
</evidence>
<comment type="caution">
    <text evidence="1">The sequence shown here is derived from an EMBL/GenBank/DDBJ whole genome shotgun (WGS) entry which is preliminary data.</text>
</comment>
<dbReference type="Proteomes" id="UP001341840">
    <property type="component" value="Unassembled WGS sequence"/>
</dbReference>